<keyword evidence="3" id="KW-0961">Cell wall biogenesis/degradation</keyword>
<dbReference type="PANTHER" id="PTHR23132">
    <property type="entry name" value="D-ALANINE--D-ALANINE LIGASE"/>
    <property type="match status" value="1"/>
</dbReference>
<dbReference type="SUPFAM" id="SSF52440">
    <property type="entry name" value="PreATP-grasp domain"/>
    <property type="match status" value="1"/>
</dbReference>
<accession>A0AAE5CBV0</accession>
<dbReference type="Proteomes" id="UP000702544">
    <property type="component" value="Unassembled WGS sequence"/>
</dbReference>
<keyword evidence="2" id="KW-0436">Ligase</keyword>
<keyword evidence="4" id="KW-0547">Nucleotide-binding</keyword>
<evidence type="ECO:0000256" key="4">
    <source>
        <dbReference type="PROSITE-ProRule" id="PRU00409"/>
    </source>
</evidence>
<dbReference type="Gene3D" id="3.30.470.20">
    <property type="entry name" value="ATP-grasp fold, B domain"/>
    <property type="match status" value="1"/>
</dbReference>
<sequence length="335" mass="38310">MKIAVVFDTPARGWEDADFKQEIAAEVYEPEYDVADALMENGHDVFLIGFHDNLRRMLDRLEEFEPELVFNCTESFMGRARYDYGVAALLEMKGYRYTGSSPEALLLARDKATSKKILSYHGVRVPRFQVYDSDRIEPPSGIAFPLIVKPMHEDASVGISQASVVTDLDGLGERVAFIHRALNQPAIAEELIEGRELYLGMIGNHKVQLLPTIEITFDRIEEPSLRIATYSAKWDLDYRQRWGIKNIFARRLGAEARKEMERAAHIAFHALGLRDYARIDFRLTRDQKVYLLEANPNPFIAFGEDMANAAERSGLDYYDFIERIVSEALKRYEAA</sequence>
<protein>
    <submittedName>
        <fullName evidence="6">ATP-grasp domain-containing protein</fullName>
    </submittedName>
</protein>
<dbReference type="Pfam" id="PF07478">
    <property type="entry name" value="Dala_Dala_lig_C"/>
    <property type="match status" value="1"/>
</dbReference>
<dbReference type="GO" id="GO:0005524">
    <property type="term" value="F:ATP binding"/>
    <property type="evidence" value="ECO:0007669"/>
    <property type="project" value="UniProtKB-UniRule"/>
</dbReference>
<keyword evidence="4" id="KW-0067">ATP-binding</keyword>
<dbReference type="AlphaFoldDB" id="A0AAE5CBV0"/>
<evidence type="ECO:0000256" key="3">
    <source>
        <dbReference type="ARBA" id="ARBA00023316"/>
    </source>
</evidence>
<dbReference type="InterPro" id="IPR011095">
    <property type="entry name" value="Dala_Dala_lig_C"/>
</dbReference>
<dbReference type="GO" id="GO:0071555">
    <property type="term" value="P:cell wall organization"/>
    <property type="evidence" value="ECO:0007669"/>
    <property type="project" value="UniProtKB-KW"/>
</dbReference>
<reference evidence="6 7" key="1">
    <citation type="submission" date="2020-01" db="EMBL/GenBank/DDBJ databases">
        <title>Genomes assembled from Gulf of Kutch pelagic sediment metagenomes.</title>
        <authorList>
            <person name="Chandrashekar M."/>
            <person name="Mahajan M.S."/>
            <person name="Dave K.J."/>
            <person name="Vatsa P."/>
            <person name="Nathani N.M."/>
        </authorList>
    </citation>
    <scope>NUCLEOTIDE SEQUENCE [LARGE SCALE GENOMIC DNA]</scope>
    <source>
        <strain evidence="6">KS3-K002</strain>
    </source>
</reference>
<dbReference type="PANTHER" id="PTHR23132:SF26">
    <property type="entry name" value="BLR7451 PROTEIN"/>
    <property type="match status" value="1"/>
</dbReference>
<proteinExistence type="inferred from homology"/>
<dbReference type="SUPFAM" id="SSF56059">
    <property type="entry name" value="Glutathione synthetase ATP-binding domain-like"/>
    <property type="match status" value="1"/>
</dbReference>
<evidence type="ECO:0000313" key="7">
    <source>
        <dbReference type="Proteomes" id="UP000702544"/>
    </source>
</evidence>
<comment type="caution">
    <text evidence="6">The sequence shown here is derived from an EMBL/GenBank/DDBJ whole genome shotgun (WGS) entry which is preliminary data.</text>
</comment>
<name>A0AAE5CBV0_9BACT</name>
<dbReference type="Gene3D" id="3.30.1490.20">
    <property type="entry name" value="ATP-grasp fold, A domain"/>
    <property type="match status" value="1"/>
</dbReference>
<evidence type="ECO:0000256" key="2">
    <source>
        <dbReference type="ARBA" id="ARBA00022598"/>
    </source>
</evidence>
<evidence type="ECO:0000256" key="1">
    <source>
        <dbReference type="ARBA" id="ARBA00010871"/>
    </source>
</evidence>
<dbReference type="PROSITE" id="PS50975">
    <property type="entry name" value="ATP_GRASP"/>
    <property type="match status" value="1"/>
</dbReference>
<comment type="similarity">
    <text evidence="1">Belongs to the D-alanine--D-alanine ligase family.</text>
</comment>
<evidence type="ECO:0000259" key="5">
    <source>
        <dbReference type="PROSITE" id="PS50975"/>
    </source>
</evidence>
<feature type="domain" description="ATP-grasp" evidence="5">
    <location>
        <begin position="115"/>
        <end position="326"/>
    </location>
</feature>
<dbReference type="EMBL" id="JAACAK010000120">
    <property type="protein sequence ID" value="NIR76322.1"/>
    <property type="molecule type" value="Genomic_DNA"/>
</dbReference>
<dbReference type="InterPro" id="IPR011761">
    <property type="entry name" value="ATP-grasp"/>
</dbReference>
<gene>
    <name evidence="6" type="ORF">GWO12_14605</name>
</gene>
<dbReference type="GO" id="GO:0046872">
    <property type="term" value="F:metal ion binding"/>
    <property type="evidence" value="ECO:0007669"/>
    <property type="project" value="InterPro"/>
</dbReference>
<organism evidence="6 7">
    <name type="scientific">Candidatus Kutchimonas denitrificans</name>
    <dbReference type="NCBI Taxonomy" id="3056748"/>
    <lineage>
        <taxon>Bacteria</taxon>
        <taxon>Pseudomonadati</taxon>
        <taxon>Gemmatimonadota</taxon>
        <taxon>Gemmatimonadia</taxon>
        <taxon>Candidatus Palauibacterales</taxon>
        <taxon>Candidatus Palauibacteraceae</taxon>
        <taxon>Candidatus Kutchimonas</taxon>
    </lineage>
</organism>
<dbReference type="InterPro" id="IPR013815">
    <property type="entry name" value="ATP_grasp_subdomain_1"/>
</dbReference>
<dbReference type="InterPro" id="IPR016185">
    <property type="entry name" value="PreATP-grasp_dom_sf"/>
</dbReference>
<evidence type="ECO:0000313" key="6">
    <source>
        <dbReference type="EMBL" id="NIR76322.1"/>
    </source>
</evidence>
<dbReference type="GO" id="GO:0008716">
    <property type="term" value="F:D-alanine-D-alanine ligase activity"/>
    <property type="evidence" value="ECO:0007669"/>
    <property type="project" value="InterPro"/>
</dbReference>